<dbReference type="Proteomes" id="UP001153076">
    <property type="component" value="Unassembled WGS sequence"/>
</dbReference>
<keyword evidence="2" id="KW-1185">Reference proteome</keyword>
<sequence length="153" mass="17424">MSNPRDASRKSWIKMSQLKGAMRTLENVRIVAKQPTDNASAESPKVRRALFQSNSSLNQGVYDICLIKNSNSYFLYSTILVGRSPMLLKGNMEENSSKHPINGSGGMFLVRPNFDKERKERLTYLQKKRITICWMLREIGAGQPVADMNLQKR</sequence>
<name>A0A9Q1K011_9CARY</name>
<evidence type="ECO:0000313" key="1">
    <source>
        <dbReference type="EMBL" id="KAJ8433986.1"/>
    </source>
</evidence>
<comment type="caution">
    <text evidence="1">The sequence shown here is derived from an EMBL/GenBank/DDBJ whole genome shotgun (WGS) entry which is preliminary data.</text>
</comment>
<evidence type="ECO:0000313" key="2">
    <source>
        <dbReference type="Proteomes" id="UP001153076"/>
    </source>
</evidence>
<gene>
    <name evidence="1" type="ORF">Cgig2_012679</name>
</gene>
<dbReference type="AlphaFoldDB" id="A0A9Q1K011"/>
<reference evidence="1" key="1">
    <citation type="submission" date="2022-04" db="EMBL/GenBank/DDBJ databases">
        <title>Carnegiea gigantea Genome sequencing and assembly v2.</title>
        <authorList>
            <person name="Copetti D."/>
            <person name="Sanderson M.J."/>
            <person name="Burquez A."/>
            <person name="Wojciechowski M.F."/>
        </authorList>
    </citation>
    <scope>NUCLEOTIDE SEQUENCE</scope>
    <source>
        <strain evidence="1">SGP5-SGP5p</strain>
        <tissue evidence="1">Aerial part</tissue>
    </source>
</reference>
<organism evidence="1 2">
    <name type="scientific">Carnegiea gigantea</name>
    <dbReference type="NCBI Taxonomy" id="171969"/>
    <lineage>
        <taxon>Eukaryota</taxon>
        <taxon>Viridiplantae</taxon>
        <taxon>Streptophyta</taxon>
        <taxon>Embryophyta</taxon>
        <taxon>Tracheophyta</taxon>
        <taxon>Spermatophyta</taxon>
        <taxon>Magnoliopsida</taxon>
        <taxon>eudicotyledons</taxon>
        <taxon>Gunneridae</taxon>
        <taxon>Pentapetalae</taxon>
        <taxon>Caryophyllales</taxon>
        <taxon>Cactineae</taxon>
        <taxon>Cactaceae</taxon>
        <taxon>Cactoideae</taxon>
        <taxon>Echinocereeae</taxon>
        <taxon>Carnegiea</taxon>
    </lineage>
</organism>
<protein>
    <submittedName>
        <fullName evidence="1">Uncharacterized protein</fullName>
    </submittedName>
</protein>
<proteinExistence type="predicted"/>
<dbReference type="EMBL" id="JAKOGI010000506">
    <property type="protein sequence ID" value="KAJ8433986.1"/>
    <property type="molecule type" value="Genomic_DNA"/>
</dbReference>
<accession>A0A9Q1K011</accession>